<dbReference type="GO" id="GO:0043565">
    <property type="term" value="F:sequence-specific DNA binding"/>
    <property type="evidence" value="ECO:0007669"/>
    <property type="project" value="InterPro"/>
</dbReference>
<evidence type="ECO:0000256" key="4">
    <source>
        <dbReference type="SAM" id="Coils"/>
    </source>
</evidence>
<keyword evidence="7" id="KW-1185">Reference proteome</keyword>
<dbReference type="Pfam" id="PF12833">
    <property type="entry name" value="HTH_18"/>
    <property type="match status" value="1"/>
</dbReference>
<dbReference type="PANTHER" id="PTHR43280:SF34">
    <property type="entry name" value="ARAC-FAMILY TRANSCRIPTIONAL REGULATOR"/>
    <property type="match status" value="1"/>
</dbReference>
<gene>
    <name evidence="6" type="ORF">SAMN02745207_01383</name>
</gene>
<dbReference type="Proteomes" id="UP000184447">
    <property type="component" value="Unassembled WGS sequence"/>
</dbReference>
<evidence type="ECO:0000313" key="7">
    <source>
        <dbReference type="Proteomes" id="UP000184447"/>
    </source>
</evidence>
<dbReference type="InterPro" id="IPR018062">
    <property type="entry name" value="HTH_AraC-typ_CS"/>
</dbReference>
<evidence type="ECO:0000256" key="1">
    <source>
        <dbReference type="ARBA" id="ARBA00023015"/>
    </source>
</evidence>
<keyword evidence="2" id="KW-0238">DNA-binding</keyword>
<feature type="domain" description="HTH araC/xylS-type" evidence="5">
    <location>
        <begin position="147"/>
        <end position="245"/>
    </location>
</feature>
<dbReference type="PANTHER" id="PTHR43280">
    <property type="entry name" value="ARAC-FAMILY TRANSCRIPTIONAL REGULATOR"/>
    <property type="match status" value="1"/>
</dbReference>
<evidence type="ECO:0000256" key="3">
    <source>
        <dbReference type="ARBA" id="ARBA00023163"/>
    </source>
</evidence>
<proteinExistence type="predicted"/>
<organism evidence="6 7">
    <name type="scientific">Clostridium grantii DSM 8605</name>
    <dbReference type="NCBI Taxonomy" id="1121316"/>
    <lineage>
        <taxon>Bacteria</taxon>
        <taxon>Bacillati</taxon>
        <taxon>Bacillota</taxon>
        <taxon>Clostridia</taxon>
        <taxon>Eubacteriales</taxon>
        <taxon>Clostridiaceae</taxon>
        <taxon>Clostridium</taxon>
    </lineage>
</organism>
<dbReference type="Gene3D" id="2.60.120.10">
    <property type="entry name" value="Jelly Rolls"/>
    <property type="match status" value="1"/>
</dbReference>
<dbReference type="InterPro" id="IPR018060">
    <property type="entry name" value="HTH_AraC"/>
</dbReference>
<protein>
    <submittedName>
        <fullName evidence="6">Helix-turn-helix domain-containing protein</fullName>
    </submittedName>
</protein>
<dbReference type="SUPFAM" id="SSF51215">
    <property type="entry name" value="Regulatory protein AraC"/>
    <property type="match status" value="1"/>
</dbReference>
<dbReference type="InterPro" id="IPR037923">
    <property type="entry name" value="HTH-like"/>
</dbReference>
<dbReference type="EMBL" id="FQXM01000006">
    <property type="protein sequence ID" value="SHH51826.1"/>
    <property type="molecule type" value="Genomic_DNA"/>
</dbReference>
<dbReference type="PRINTS" id="PR00032">
    <property type="entry name" value="HTHARAC"/>
</dbReference>
<dbReference type="SMART" id="SM00342">
    <property type="entry name" value="HTH_ARAC"/>
    <property type="match status" value="1"/>
</dbReference>
<dbReference type="STRING" id="1121316.SAMN02745207_01383"/>
<dbReference type="PROSITE" id="PS01124">
    <property type="entry name" value="HTH_ARAC_FAMILY_2"/>
    <property type="match status" value="1"/>
</dbReference>
<accession>A0A1M5TMC8</accession>
<reference evidence="6 7" key="1">
    <citation type="submission" date="2016-11" db="EMBL/GenBank/DDBJ databases">
        <authorList>
            <person name="Jaros S."/>
            <person name="Januszkiewicz K."/>
            <person name="Wedrychowicz H."/>
        </authorList>
    </citation>
    <scope>NUCLEOTIDE SEQUENCE [LARGE SCALE GENOMIC DNA]</scope>
    <source>
        <strain evidence="6 7">DSM 8605</strain>
    </source>
</reference>
<dbReference type="InterPro" id="IPR009057">
    <property type="entry name" value="Homeodomain-like_sf"/>
</dbReference>
<dbReference type="InterPro" id="IPR020449">
    <property type="entry name" value="Tscrpt_reg_AraC-type_HTH"/>
</dbReference>
<dbReference type="AlphaFoldDB" id="A0A1M5TMC8"/>
<dbReference type="GO" id="GO:0003700">
    <property type="term" value="F:DNA-binding transcription factor activity"/>
    <property type="evidence" value="ECO:0007669"/>
    <property type="project" value="InterPro"/>
</dbReference>
<keyword evidence="3" id="KW-0804">Transcription</keyword>
<sequence length="248" mass="28667">MNYNIAYINYGCHSSSSYYPLHKHNCYELVYYIKGAGTTKIDSLTHSFVPGSFALILPSATHDQTTIEDTKILYIGFTYNSSSIELKNGVFFDNATKNILKYLEKIKVELINKDYFYKKKIELVLNELLIEIKRVENSNNHKLDKMNSIINFIDENYNQKINMEVLSQISGYSYHRFRHIFKDKTGLSPINYIIEKKIEHSKNLILNTDLSMASIAQECGFSNSSQFTTLFKKNTGSNPINFRKIKST</sequence>
<dbReference type="OrthoDB" id="183331at2"/>
<evidence type="ECO:0000256" key="2">
    <source>
        <dbReference type="ARBA" id="ARBA00023125"/>
    </source>
</evidence>
<name>A0A1M5TMC8_9CLOT</name>
<dbReference type="InterPro" id="IPR014710">
    <property type="entry name" value="RmlC-like_jellyroll"/>
</dbReference>
<dbReference type="InterPro" id="IPR003313">
    <property type="entry name" value="AraC-bd"/>
</dbReference>
<dbReference type="Gene3D" id="1.10.10.60">
    <property type="entry name" value="Homeodomain-like"/>
    <property type="match status" value="2"/>
</dbReference>
<keyword evidence="4" id="KW-0175">Coiled coil</keyword>
<dbReference type="SUPFAM" id="SSF46689">
    <property type="entry name" value="Homeodomain-like"/>
    <property type="match status" value="2"/>
</dbReference>
<evidence type="ECO:0000259" key="5">
    <source>
        <dbReference type="PROSITE" id="PS01124"/>
    </source>
</evidence>
<evidence type="ECO:0000313" key="6">
    <source>
        <dbReference type="EMBL" id="SHH51826.1"/>
    </source>
</evidence>
<dbReference type="Pfam" id="PF02311">
    <property type="entry name" value="AraC_binding"/>
    <property type="match status" value="1"/>
</dbReference>
<keyword evidence="1" id="KW-0805">Transcription regulation</keyword>
<dbReference type="RefSeq" id="WP_073337699.1">
    <property type="nucleotide sequence ID" value="NZ_FQXM01000006.1"/>
</dbReference>
<dbReference type="PROSITE" id="PS00041">
    <property type="entry name" value="HTH_ARAC_FAMILY_1"/>
    <property type="match status" value="1"/>
</dbReference>
<feature type="coiled-coil region" evidence="4">
    <location>
        <begin position="118"/>
        <end position="145"/>
    </location>
</feature>